<evidence type="ECO:0000256" key="1">
    <source>
        <dbReference type="ARBA" id="ARBA00022729"/>
    </source>
</evidence>
<name>A0ABR4CS10_9HELO</name>
<feature type="region of interest" description="Disordered" evidence="3">
    <location>
        <begin position="209"/>
        <end position="234"/>
    </location>
</feature>
<keyword evidence="4" id="KW-0472">Membrane</keyword>
<evidence type="ECO:0000259" key="5">
    <source>
        <dbReference type="Pfam" id="PF01764"/>
    </source>
</evidence>
<dbReference type="CDD" id="cd00519">
    <property type="entry name" value="Lipase_3"/>
    <property type="match status" value="1"/>
</dbReference>
<evidence type="ECO:0000313" key="6">
    <source>
        <dbReference type="EMBL" id="KAL2072750.1"/>
    </source>
</evidence>
<dbReference type="Proteomes" id="UP001595075">
    <property type="component" value="Unassembled WGS sequence"/>
</dbReference>
<keyword evidence="4" id="KW-1133">Transmembrane helix</keyword>
<keyword evidence="2" id="KW-0378">Hydrolase</keyword>
<protein>
    <recommendedName>
        <fullName evidence="5">Fungal lipase-type domain-containing protein</fullName>
    </recommendedName>
</protein>
<keyword evidence="4" id="KW-0812">Transmembrane</keyword>
<feature type="compositionally biased region" description="Basic and acidic residues" evidence="3">
    <location>
        <begin position="534"/>
        <end position="547"/>
    </location>
</feature>
<dbReference type="InterPro" id="IPR051299">
    <property type="entry name" value="AB_hydrolase_lip/est"/>
</dbReference>
<evidence type="ECO:0000256" key="2">
    <source>
        <dbReference type="ARBA" id="ARBA00022801"/>
    </source>
</evidence>
<accession>A0ABR4CS10</accession>
<reference evidence="6 7" key="1">
    <citation type="journal article" date="2024" name="Commun. Biol.">
        <title>Comparative genomic analysis of thermophilic fungi reveals convergent evolutionary adaptations and gene losses.</title>
        <authorList>
            <person name="Steindorff A.S."/>
            <person name="Aguilar-Pontes M.V."/>
            <person name="Robinson A.J."/>
            <person name="Andreopoulos B."/>
            <person name="LaButti K."/>
            <person name="Kuo A."/>
            <person name="Mondo S."/>
            <person name="Riley R."/>
            <person name="Otillar R."/>
            <person name="Haridas S."/>
            <person name="Lipzen A."/>
            <person name="Grimwood J."/>
            <person name="Schmutz J."/>
            <person name="Clum A."/>
            <person name="Reid I.D."/>
            <person name="Moisan M.C."/>
            <person name="Butler G."/>
            <person name="Nguyen T.T.M."/>
            <person name="Dewar K."/>
            <person name="Conant G."/>
            <person name="Drula E."/>
            <person name="Henrissat B."/>
            <person name="Hansel C."/>
            <person name="Singer S."/>
            <person name="Hutchinson M.I."/>
            <person name="de Vries R.P."/>
            <person name="Natvig D.O."/>
            <person name="Powell A.J."/>
            <person name="Tsang A."/>
            <person name="Grigoriev I.V."/>
        </authorList>
    </citation>
    <scope>NUCLEOTIDE SEQUENCE [LARGE SCALE GENOMIC DNA]</scope>
    <source>
        <strain evidence="6 7">CBS 494.80</strain>
    </source>
</reference>
<dbReference type="Pfam" id="PF01764">
    <property type="entry name" value="Lipase_3"/>
    <property type="match status" value="1"/>
</dbReference>
<keyword evidence="1" id="KW-0732">Signal</keyword>
<evidence type="ECO:0000256" key="4">
    <source>
        <dbReference type="SAM" id="Phobius"/>
    </source>
</evidence>
<comment type="caution">
    <text evidence="6">The sequence shown here is derived from an EMBL/GenBank/DDBJ whole genome shotgun (WGS) entry which is preliminary data.</text>
</comment>
<dbReference type="InterPro" id="IPR002921">
    <property type="entry name" value="Fungal_lipase-type"/>
</dbReference>
<dbReference type="Gene3D" id="3.40.50.1820">
    <property type="entry name" value="alpha/beta hydrolase"/>
    <property type="match status" value="1"/>
</dbReference>
<dbReference type="EMBL" id="JAZHXI010000004">
    <property type="protein sequence ID" value="KAL2072750.1"/>
    <property type="molecule type" value="Genomic_DNA"/>
</dbReference>
<proteinExistence type="predicted"/>
<organism evidence="6 7">
    <name type="scientific">Oculimacula yallundae</name>
    <dbReference type="NCBI Taxonomy" id="86028"/>
    <lineage>
        <taxon>Eukaryota</taxon>
        <taxon>Fungi</taxon>
        <taxon>Dikarya</taxon>
        <taxon>Ascomycota</taxon>
        <taxon>Pezizomycotina</taxon>
        <taxon>Leotiomycetes</taxon>
        <taxon>Helotiales</taxon>
        <taxon>Ploettnerulaceae</taxon>
        <taxon>Oculimacula</taxon>
    </lineage>
</organism>
<feature type="region of interest" description="Disordered" evidence="3">
    <location>
        <begin position="153"/>
        <end position="176"/>
    </location>
</feature>
<dbReference type="PANTHER" id="PTHR46640">
    <property type="entry name" value="TRIACYLGLYCEROL LIPASE, PUTATIVE (AFU_ORTHOLOGUE AFUA_6G06510)-RELATED"/>
    <property type="match status" value="1"/>
</dbReference>
<dbReference type="SUPFAM" id="SSF53474">
    <property type="entry name" value="alpha/beta-Hydrolases"/>
    <property type="match status" value="1"/>
</dbReference>
<feature type="transmembrane region" description="Helical" evidence="4">
    <location>
        <begin position="44"/>
        <end position="66"/>
    </location>
</feature>
<evidence type="ECO:0000313" key="7">
    <source>
        <dbReference type="Proteomes" id="UP001595075"/>
    </source>
</evidence>
<feature type="domain" description="Fungal lipase-type" evidence="5">
    <location>
        <begin position="185"/>
        <end position="383"/>
    </location>
</feature>
<feature type="compositionally biased region" description="Basic and acidic residues" evidence="3">
    <location>
        <begin position="156"/>
        <end position="176"/>
    </location>
</feature>
<sequence>MHDDAQDPSHIQPHITASLPLSTYNNNTPYRLCEKPTTMLYQRIINLLLLLPLISLTSAFPSTILAPSLSTSETNPGTNTNPNISIQLFASLEELSRIVDISYCVGTTGISKPFLCASRCDEFPDFELVDTFNTGPLMSDSCGYIVLDHGNTGSAKEQRKAGQGKEEGKGQRGGIRREKEGRIIVAFRGTYSIANTIVDLSTVPQEYVPYPEKPDNSTTGHQDPRLGRERHRHRTSWRDWMPRWRNQGVEEGDVKSSEGRKGEREVKCSNCTVHTGFWTSWQNTRPLILPHIKALHAQYPEYKIHLVGHSLGGAVAALAGLEMQGLGFDPVITTFGEPRVGNAGLRDYIDGVFGLDEEKRGLESGRYRRVTHVDDPVPLLPLQEWGYRAHAGEHYISKPALQPTVSDVRLCVGDEDTECLAGAEVEEKWFGLNRESFANIARIYDEKMRSGNPEAEIEVLAVQDIEERGVEGAVGIEKRWNFPIPARYKMWQLFFAHRDYFWRLGLCVPGGDPMDWGRDKYRFGNGDGDDEEGKVEGMDGGEGREEL</sequence>
<feature type="region of interest" description="Disordered" evidence="3">
    <location>
        <begin position="523"/>
        <end position="547"/>
    </location>
</feature>
<dbReference type="InterPro" id="IPR029058">
    <property type="entry name" value="AB_hydrolase_fold"/>
</dbReference>
<gene>
    <name evidence="6" type="ORF">VTL71DRAFT_12093</name>
</gene>
<dbReference type="PANTHER" id="PTHR46640:SF1">
    <property type="entry name" value="FUNGAL LIPASE-LIKE DOMAIN-CONTAINING PROTEIN-RELATED"/>
    <property type="match status" value="1"/>
</dbReference>
<keyword evidence="7" id="KW-1185">Reference proteome</keyword>
<evidence type="ECO:0000256" key="3">
    <source>
        <dbReference type="SAM" id="MobiDB-lite"/>
    </source>
</evidence>